<dbReference type="RefSeq" id="XP_001803256.1">
    <property type="nucleotide sequence ID" value="XM_001803204.1"/>
</dbReference>
<dbReference type="InterPro" id="IPR036291">
    <property type="entry name" value="NAD(P)-bd_dom_sf"/>
</dbReference>
<keyword evidence="1" id="KW-0521">NADP</keyword>
<dbReference type="Gene3D" id="3.40.50.720">
    <property type="entry name" value="NAD(P)-binding Rossmann-like Domain"/>
    <property type="match status" value="1"/>
</dbReference>
<dbReference type="InterPro" id="IPR020904">
    <property type="entry name" value="Sc_DH/Rdtase_CS"/>
</dbReference>
<dbReference type="InterPro" id="IPR052184">
    <property type="entry name" value="SDR_enzymes"/>
</dbReference>
<dbReference type="SUPFAM" id="SSF51735">
    <property type="entry name" value="NAD(P)-binding Rossmann-fold domains"/>
    <property type="match status" value="1"/>
</dbReference>
<name>A0A7U2NRB4_PHANO</name>
<dbReference type="CDD" id="cd05325">
    <property type="entry name" value="carb_red_sniffer_like_SDR_c"/>
    <property type="match status" value="1"/>
</dbReference>
<dbReference type="AlphaFoldDB" id="A0A7U2NRB4"/>
<dbReference type="PANTHER" id="PTHR45458:SF3">
    <property type="entry name" value="CHAIN DEHYDROGENASE (ATSC), PUTATIVE-RELATED"/>
    <property type="match status" value="1"/>
</dbReference>
<dbReference type="OrthoDB" id="7289984at2759"/>
<evidence type="ECO:0000313" key="3">
    <source>
        <dbReference type="Proteomes" id="UP000663193"/>
    </source>
</evidence>
<dbReference type="PANTHER" id="PTHR45458">
    <property type="entry name" value="SHORT-CHAIN DEHYDROGENASE/REDUCTASE SDR"/>
    <property type="match status" value="1"/>
</dbReference>
<protein>
    <submittedName>
        <fullName evidence="2">Short-chain dehydrogenase Sch2</fullName>
    </submittedName>
</protein>
<accession>A0A7U2NRB4</accession>
<dbReference type="PRINTS" id="PR00081">
    <property type="entry name" value="GDHRDH"/>
</dbReference>
<dbReference type="OMA" id="HHNVHVI"/>
<evidence type="ECO:0000313" key="2">
    <source>
        <dbReference type="EMBL" id="QRD07577.1"/>
    </source>
</evidence>
<keyword evidence="3" id="KW-1185">Reference proteome</keyword>
<gene>
    <name evidence="2" type="primary">Sch2</name>
    <name evidence="2" type="ORF">JI435_130420</name>
</gene>
<dbReference type="InterPro" id="IPR002347">
    <property type="entry name" value="SDR_fam"/>
</dbReference>
<proteinExistence type="predicted"/>
<dbReference type="EMBL" id="CP069044">
    <property type="protein sequence ID" value="QRD07577.1"/>
    <property type="molecule type" value="Genomic_DNA"/>
</dbReference>
<dbReference type="KEGG" id="pno:SNOG_13042"/>
<dbReference type="Proteomes" id="UP000663193">
    <property type="component" value="Chromosome 22"/>
</dbReference>
<evidence type="ECO:0000256" key="1">
    <source>
        <dbReference type="ARBA" id="ARBA00022857"/>
    </source>
</evidence>
<reference evidence="3" key="1">
    <citation type="journal article" date="2021" name="BMC Genomics">
        <title>Chromosome-level genome assembly and manually-curated proteome of model necrotroph Parastagonospora nodorum Sn15 reveals a genome-wide trove of candidate effector homologs, and redundancy of virulence-related functions within an accessory chromosome.</title>
        <authorList>
            <person name="Bertazzoni S."/>
            <person name="Jones D.A.B."/>
            <person name="Phan H.T."/>
            <person name="Tan K.-C."/>
            <person name="Hane J.K."/>
        </authorList>
    </citation>
    <scope>NUCLEOTIDE SEQUENCE [LARGE SCALE GENOMIC DNA]</scope>
    <source>
        <strain evidence="3">SN15 / ATCC MYA-4574 / FGSC 10173)</strain>
    </source>
</reference>
<sequence length="271" mass="28881">MSTTVVIGASRGIGYQFIQTLAAEGNTVVGTARNTADLEGKLKADKVANVHVVEADLVSADSLKAAAKATSSLVNGQIDHLIINGAFLSSTTGGMNPTDFAEKPELFLEELKKSDEANVAGPLFAINAFLPLLRKGTEKRVTYISSAVADGPETVAARIANSVPYSASKAGGNIVITKFAAELQDEGFTFLSIAPGAVATDTLMNASANFSEADKEKMQGMFARLMQKYPEWKGPVTPEESVKRILEVVKKSKPEQSGQFLSYWGNTTEWL</sequence>
<organism evidence="2 3">
    <name type="scientific">Phaeosphaeria nodorum (strain SN15 / ATCC MYA-4574 / FGSC 10173)</name>
    <name type="common">Glume blotch fungus</name>
    <name type="synonym">Parastagonospora nodorum</name>
    <dbReference type="NCBI Taxonomy" id="321614"/>
    <lineage>
        <taxon>Eukaryota</taxon>
        <taxon>Fungi</taxon>
        <taxon>Dikarya</taxon>
        <taxon>Ascomycota</taxon>
        <taxon>Pezizomycotina</taxon>
        <taxon>Dothideomycetes</taxon>
        <taxon>Pleosporomycetidae</taxon>
        <taxon>Pleosporales</taxon>
        <taxon>Pleosporineae</taxon>
        <taxon>Phaeosphaeriaceae</taxon>
        <taxon>Parastagonospora</taxon>
    </lineage>
</organism>
<dbReference type="VEuPathDB" id="FungiDB:JI435_130420"/>
<dbReference type="Pfam" id="PF00106">
    <property type="entry name" value="adh_short"/>
    <property type="match status" value="1"/>
</dbReference>
<dbReference type="PROSITE" id="PS00061">
    <property type="entry name" value="ADH_SHORT"/>
    <property type="match status" value="1"/>
</dbReference>